<accession>A0A3E0VDS0</accession>
<proteinExistence type="inferred from homology"/>
<organism evidence="6 7">
    <name type="scientific">Subtercola boreus</name>
    <dbReference type="NCBI Taxonomy" id="120213"/>
    <lineage>
        <taxon>Bacteria</taxon>
        <taxon>Bacillati</taxon>
        <taxon>Actinomycetota</taxon>
        <taxon>Actinomycetes</taxon>
        <taxon>Micrococcales</taxon>
        <taxon>Microbacteriaceae</taxon>
        <taxon>Subtercola</taxon>
    </lineage>
</organism>
<dbReference type="PANTHER" id="PTHR30246">
    <property type="entry name" value="2-KETO-3-DEOXY-6-PHOSPHOGLUCONATE ALDOLASE"/>
    <property type="match status" value="1"/>
</dbReference>
<dbReference type="CDD" id="cd00452">
    <property type="entry name" value="KDPG_aldolase"/>
    <property type="match status" value="1"/>
</dbReference>
<name>A0A3E0VDS0_9MICO</name>
<evidence type="ECO:0000313" key="7">
    <source>
        <dbReference type="Proteomes" id="UP000256709"/>
    </source>
</evidence>
<gene>
    <name evidence="6" type="ORF">B7R21_15700</name>
</gene>
<dbReference type="PANTHER" id="PTHR30246:SF1">
    <property type="entry name" value="2-DEHYDRO-3-DEOXY-6-PHOSPHOGALACTONATE ALDOLASE-RELATED"/>
    <property type="match status" value="1"/>
</dbReference>
<dbReference type="InterPro" id="IPR000887">
    <property type="entry name" value="Aldlse_KDPG_KHG"/>
</dbReference>
<evidence type="ECO:0000256" key="4">
    <source>
        <dbReference type="ARBA" id="ARBA00023239"/>
    </source>
</evidence>
<reference evidence="6 7" key="1">
    <citation type="submission" date="2017-04" db="EMBL/GenBank/DDBJ databases">
        <title>Comparative genome analysis of Subtercola boreus.</title>
        <authorList>
            <person name="Cho Y.-J."/>
            <person name="Cho A."/>
            <person name="Kim O.-S."/>
            <person name="Lee J.-I."/>
        </authorList>
    </citation>
    <scope>NUCLEOTIDE SEQUENCE [LARGE SCALE GENOMIC DNA]</scope>
    <source>
        <strain evidence="6 7">P27444</strain>
    </source>
</reference>
<dbReference type="AlphaFoldDB" id="A0A3E0VDS0"/>
<keyword evidence="4" id="KW-0456">Lyase</keyword>
<sequence length="219" mass="22245">MPTTVTPLRPRPSRLLLDTRVIAVLRATHAVEYEPVIEALVGGGVKSIELTLSTAGVFEHLPALRERFGADAEIGVGTVTTVAQAVEAIEAGASYLVTPVTSTGIIEAAVSRGIPTFPGGLTPTELHTGWAAGGTAVKVFPASLVGESYISMLRGPFPGIQVIPSGGVGIDDAVRWMKAGALAVSVGGPLLGDAFAGGDLRALTERATRLAAAVAEAAA</sequence>
<dbReference type="Gene3D" id="3.20.20.70">
    <property type="entry name" value="Aldolase class I"/>
    <property type="match status" value="1"/>
</dbReference>
<dbReference type="SUPFAM" id="SSF51569">
    <property type="entry name" value="Aldolase"/>
    <property type="match status" value="1"/>
</dbReference>
<comment type="caution">
    <text evidence="6">The sequence shown here is derived from an EMBL/GenBank/DDBJ whole genome shotgun (WGS) entry which is preliminary data.</text>
</comment>
<dbReference type="EMBL" id="NBXA01000026">
    <property type="protein sequence ID" value="RFA07618.1"/>
    <property type="molecule type" value="Genomic_DNA"/>
</dbReference>
<comment type="subunit">
    <text evidence="3">Homotrimer.</text>
</comment>
<comment type="similarity">
    <text evidence="2">Belongs to the KHG/KDPG aldolase family.</text>
</comment>
<evidence type="ECO:0000256" key="5">
    <source>
        <dbReference type="ARBA" id="ARBA00023277"/>
    </source>
</evidence>
<protein>
    <submittedName>
        <fullName evidence="6">2-dehydro-3-deoxyphosphogluconate aldolase</fullName>
    </submittedName>
</protein>
<evidence type="ECO:0000256" key="3">
    <source>
        <dbReference type="ARBA" id="ARBA00011233"/>
    </source>
</evidence>
<evidence type="ECO:0000313" key="6">
    <source>
        <dbReference type="EMBL" id="RFA07618.1"/>
    </source>
</evidence>
<dbReference type="Proteomes" id="UP000256709">
    <property type="component" value="Unassembled WGS sequence"/>
</dbReference>
<dbReference type="OrthoDB" id="9805177at2"/>
<dbReference type="GO" id="GO:0016829">
    <property type="term" value="F:lyase activity"/>
    <property type="evidence" value="ECO:0007669"/>
    <property type="project" value="UniProtKB-KW"/>
</dbReference>
<dbReference type="InterPro" id="IPR013785">
    <property type="entry name" value="Aldolase_TIM"/>
</dbReference>
<evidence type="ECO:0000256" key="2">
    <source>
        <dbReference type="ARBA" id="ARBA00006906"/>
    </source>
</evidence>
<dbReference type="Pfam" id="PF01081">
    <property type="entry name" value="Aldolase"/>
    <property type="match status" value="1"/>
</dbReference>
<evidence type="ECO:0000256" key="1">
    <source>
        <dbReference type="ARBA" id="ARBA00004761"/>
    </source>
</evidence>
<keyword evidence="5" id="KW-0119">Carbohydrate metabolism</keyword>
<comment type="pathway">
    <text evidence="1">Carbohydrate acid metabolism.</text>
</comment>